<feature type="region of interest" description="Disordered" evidence="1">
    <location>
        <begin position="76"/>
        <end position="106"/>
    </location>
</feature>
<keyword evidence="3" id="KW-1185">Reference proteome</keyword>
<dbReference type="AlphaFoldDB" id="A0A5M6CAN8"/>
<organism evidence="2 3">
    <name type="scientific">Kwoniella shandongensis</name>
    <dbReference type="NCBI Taxonomy" id="1734106"/>
    <lineage>
        <taxon>Eukaryota</taxon>
        <taxon>Fungi</taxon>
        <taxon>Dikarya</taxon>
        <taxon>Basidiomycota</taxon>
        <taxon>Agaricomycotina</taxon>
        <taxon>Tremellomycetes</taxon>
        <taxon>Tremellales</taxon>
        <taxon>Cryptococcaceae</taxon>
        <taxon>Kwoniella</taxon>
    </lineage>
</organism>
<protein>
    <submittedName>
        <fullName evidence="2">Uncharacterized protein</fullName>
    </submittedName>
</protein>
<dbReference type="KEGG" id="ksn:43586855"/>
<gene>
    <name evidence="2" type="ORF">CI109_101086</name>
</gene>
<evidence type="ECO:0000313" key="3">
    <source>
        <dbReference type="Proteomes" id="UP000322225"/>
    </source>
</evidence>
<accession>A0A5M6CAN8</accession>
<proteinExistence type="predicted"/>
<dbReference type="EMBL" id="CP144052">
    <property type="protein sequence ID" value="WWD16656.1"/>
    <property type="molecule type" value="Genomic_DNA"/>
</dbReference>
<dbReference type="OrthoDB" id="2563155at2759"/>
<feature type="compositionally biased region" description="Pro residues" evidence="1">
    <location>
        <begin position="92"/>
        <end position="105"/>
    </location>
</feature>
<dbReference type="Proteomes" id="UP000322225">
    <property type="component" value="Chromosome 2"/>
</dbReference>
<dbReference type="GeneID" id="43586855"/>
<dbReference type="RefSeq" id="XP_031863077.1">
    <property type="nucleotide sequence ID" value="XM_032002738.1"/>
</dbReference>
<sequence>MATPAGKYVPPSRRPGYIPPSSSSLPPPGPSPQRTFRHHNQPTDLYSPTDLFHIFNHSRQSTFTYFSFPVTLTRPPRPPPMEYDPCRRPETTPLPPSPPPPPPQHPLSHLVSYVTIVPNGHPAWDSEMELWSHTNAEMLIEDWQGDKKNFERPLPVFKGWKGRQYEYEFHGWCTIDSIEIVPPHSDELKRMLAIKERSRAYGRGGRTAEAWNESFNTTWLKIHFSKAQGEYKEPSTLEKGKGDRYLLEIGGLKEELEVLDSLGEARENEQV</sequence>
<reference evidence="2" key="1">
    <citation type="submission" date="2017-08" db="EMBL/GenBank/DDBJ databases">
        <authorList>
            <person name="Cuomo C."/>
            <person name="Billmyre B."/>
            <person name="Heitman J."/>
        </authorList>
    </citation>
    <scope>NUCLEOTIDE SEQUENCE</scope>
    <source>
        <strain evidence="2">CBS 12478</strain>
    </source>
</reference>
<name>A0A5M6CAN8_9TREE</name>
<evidence type="ECO:0000256" key="1">
    <source>
        <dbReference type="SAM" id="MobiDB-lite"/>
    </source>
</evidence>
<reference evidence="2" key="2">
    <citation type="submission" date="2024-01" db="EMBL/GenBank/DDBJ databases">
        <title>Comparative genomics of Cryptococcus and Kwoniella reveals pathogenesis evolution and contrasting modes of karyotype evolution via chromosome fusion or intercentromeric recombination.</title>
        <authorList>
            <person name="Coelho M.A."/>
            <person name="David-Palma M."/>
            <person name="Shea T."/>
            <person name="Bowers K."/>
            <person name="McGinley-Smith S."/>
            <person name="Mohammad A.W."/>
            <person name="Gnirke A."/>
            <person name="Yurkov A.M."/>
            <person name="Nowrousian M."/>
            <person name="Sun S."/>
            <person name="Cuomo C.A."/>
            <person name="Heitman J."/>
        </authorList>
    </citation>
    <scope>NUCLEOTIDE SEQUENCE</scope>
    <source>
        <strain evidence="2">CBS 12478</strain>
    </source>
</reference>
<evidence type="ECO:0000313" key="2">
    <source>
        <dbReference type="EMBL" id="WWD16656.1"/>
    </source>
</evidence>
<feature type="region of interest" description="Disordered" evidence="1">
    <location>
        <begin position="1"/>
        <end position="43"/>
    </location>
</feature>